<comment type="caution">
    <text evidence="13">The sequence shown here is derived from an EMBL/GenBank/DDBJ whole genome shotgun (WGS) entry which is preliminary data.</text>
</comment>
<dbReference type="PANTHER" id="PTHR23317:SF81">
    <property type="entry name" value="DEDICATOR OF CYTOKINESIS PROTEIN 11"/>
    <property type="match status" value="1"/>
</dbReference>
<dbReference type="CDD" id="cd00063">
    <property type="entry name" value="FN3"/>
    <property type="match status" value="1"/>
</dbReference>
<dbReference type="GO" id="GO:0007264">
    <property type="term" value="P:small GTPase-mediated signal transduction"/>
    <property type="evidence" value="ECO:0007669"/>
    <property type="project" value="InterPro"/>
</dbReference>
<dbReference type="Gene3D" id="1.20.58.740">
    <property type="match status" value="1"/>
</dbReference>
<accession>A0AA41MPR4</accession>
<sequence length="1011" mass="115719">MPALRNRSGVMQARLQHLSSLESSFTLNHSSATTEADIFHQALLEGNTATEVSLTVLDTISFFTQCFKSQLLNNDGHNPLMKKVFDIHLAFLKNGQSEVSLKHVFASLRAFISKIIIAVSQLIADVALSGGSRFQESLSIINNFANSDRPMKATAFPTEVKDLTKRIRTVLMATAQMKEHEKDPEMLIDLQYSLAKSYASTPELRKTWLDSMAKIHVKNGDFSEAAMCYVHVAALVAEFLHRKKLFPNGCSAFKKITPNIDEEGAMKEDAGMMDVHYSEEVLLELLEQCVDGLWKAERYEVISEISKLIIPIYEKRREFEKLTHVYRTLHGAYTKILEVMHTKKRLLGTFFRVAFYGQSFFEEEDGKEYIYKEPKLTGLSEISLRLVKLYGEKFGTENVKIIQDSDKVNAKDLDPKYAHIQVTYVKPYFDDKELTERKTEFERNHNINRFVFEAPYTLSGKKQGCIEEQCKRRTILTTSNSFPYVKKRIPINSEQQINLKPIDVATDEIKDRTAELQKLCSSADVDMIQLQLKLQGCVSVQVNAGPLAYARAFLNDSQAIKYPPKKVNELKDMFRKFIQACSIALELNERLIKEDQIEYHEGLKSNFRDMVKELSEIIHEQASIKTAHLELSLKGSELFILQQTNMCLSKKTSGSYHVRKIIAPETHRSKEVPLNERICLQVGSQCSTNESEKPSVLVEKCISPPEGDPESAVTELQCVWHNLSYMKCSWLPGRKTSPDTNYTLYYWHSSLGKILQCENIYREGEHIGCSFDLTIVKDSSSEQHSVQIMVKDNAGKIRPSFNIVPLTSRVKPDPPHIKNLFFQNGALYVQWENPQNFISPCLSYEVEVNNSQAETHDTFYVEEDKCQNLEFQRNMEDTICFMVPGVLPDTFYTVRIRVKTNKLCYDDDKLWSNWSQAMSIGKKPSSIFYIAMLLIIPVIVAGAIIILLLYLKRLKIIIFPPIPDPGKIFKEMFGDQNDDTLHWKKYDIYEKQSKEETDSVVLIENLKKASQ</sequence>
<dbReference type="InterPro" id="IPR043162">
    <property type="entry name" value="DOCK_C_lobe_C"/>
</dbReference>
<name>A0AA41MPR4_SCICA</name>
<evidence type="ECO:0000256" key="10">
    <source>
        <dbReference type="SAM" id="Phobius"/>
    </source>
</evidence>
<keyword evidence="6 10" id="KW-0472">Membrane</keyword>
<evidence type="ECO:0000256" key="4">
    <source>
        <dbReference type="ARBA" id="ARBA00022729"/>
    </source>
</evidence>
<dbReference type="InterPro" id="IPR013783">
    <property type="entry name" value="Ig-like_fold"/>
</dbReference>
<dbReference type="InterPro" id="IPR040566">
    <property type="entry name" value="Il13Ra_Ig"/>
</dbReference>
<dbReference type="Pfam" id="PF06920">
    <property type="entry name" value="DHR-2_Lobe_A"/>
    <property type="match status" value="1"/>
</dbReference>
<organism evidence="13 14">
    <name type="scientific">Sciurus carolinensis</name>
    <name type="common">Eastern gray squirrel</name>
    <dbReference type="NCBI Taxonomy" id="30640"/>
    <lineage>
        <taxon>Eukaryota</taxon>
        <taxon>Metazoa</taxon>
        <taxon>Chordata</taxon>
        <taxon>Craniata</taxon>
        <taxon>Vertebrata</taxon>
        <taxon>Euteleostomi</taxon>
        <taxon>Mammalia</taxon>
        <taxon>Eutheria</taxon>
        <taxon>Euarchontoglires</taxon>
        <taxon>Glires</taxon>
        <taxon>Rodentia</taxon>
        <taxon>Sciuromorpha</taxon>
        <taxon>Sciuridae</taxon>
        <taxon>Sciurinae</taxon>
        <taxon>Sciurini</taxon>
        <taxon>Sciurus</taxon>
    </lineage>
</organism>
<dbReference type="InterPro" id="IPR046770">
    <property type="entry name" value="DOCKER_Lobe_B"/>
</dbReference>
<evidence type="ECO:0000259" key="11">
    <source>
        <dbReference type="PROSITE" id="PS50853"/>
    </source>
</evidence>
<evidence type="ECO:0000313" key="14">
    <source>
        <dbReference type="Proteomes" id="UP001166674"/>
    </source>
</evidence>
<dbReference type="GO" id="GO:0051491">
    <property type="term" value="P:positive regulation of filopodium assembly"/>
    <property type="evidence" value="ECO:0007669"/>
    <property type="project" value="TreeGrafter"/>
</dbReference>
<protein>
    <submittedName>
        <fullName evidence="13">Dedicator of cytokinesis protein 11</fullName>
    </submittedName>
</protein>
<evidence type="ECO:0000256" key="7">
    <source>
        <dbReference type="ARBA" id="ARBA00023170"/>
    </source>
</evidence>
<dbReference type="InterPro" id="IPR046773">
    <property type="entry name" value="DOCKER_Lobe_C"/>
</dbReference>
<dbReference type="PROSITE" id="PS50853">
    <property type="entry name" value="FN3"/>
    <property type="match status" value="1"/>
</dbReference>
<dbReference type="InterPro" id="IPR043161">
    <property type="entry name" value="DOCK_C_lobe_A"/>
</dbReference>
<dbReference type="EMBL" id="JAATJV010253100">
    <property type="protein sequence ID" value="MBZ3875607.1"/>
    <property type="molecule type" value="Genomic_DNA"/>
</dbReference>
<dbReference type="Gene3D" id="2.60.40.10">
    <property type="entry name" value="Immunoglobulins"/>
    <property type="match status" value="3"/>
</dbReference>
<dbReference type="Pfam" id="PF18001">
    <property type="entry name" value="Il13Ra_Ig"/>
    <property type="match status" value="1"/>
</dbReference>
<dbReference type="Pfam" id="PF09240">
    <property type="entry name" value="IL6Ra-bind"/>
    <property type="match status" value="1"/>
</dbReference>
<evidence type="ECO:0000256" key="6">
    <source>
        <dbReference type="ARBA" id="ARBA00023136"/>
    </source>
</evidence>
<dbReference type="InterPro" id="IPR003532">
    <property type="entry name" value="Short_hematopoietin_rcpt_2_CS"/>
</dbReference>
<dbReference type="PROSITE" id="PS51651">
    <property type="entry name" value="DOCKER"/>
    <property type="match status" value="1"/>
</dbReference>
<dbReference type="InterPro" id="IPR027357">
    <property type="entry name" value="DOCKER_dom"/>
</dbReference>
<evidence type="ECO:0000256" key="3">
    <source>
        <dbReference type="ARBA" id="ARBA00022692"/>
    </source>
</evidence>
<dbReference type="Pfam" id="PF20422">
    <property type="entry name" value="DHR-2_Lobe_B"/>
    <property type="match status" value="1"/>
</dbReference>
<dbReference type="GO" id="GO:0002315">
    <property type="term" value="P:marginal zone B cell differentiation"/>
    <property type="evidence" value="ECO:0007669"/>
    <property type="project" value="TreeGrafter"/>
</dbReference>
<dbReference type="FunFam" id="1.20.58.740:FF:000001">
    <property type="entry name" value="dedicator of cytokinesis protein 9 isoform X1"/>
    <property type="match status" value="1"/>
</dbReference>
<dbReference type="Proteomes" id="UP001166674">
    <property type="component" value="Unassembled WGS sequence"/>
</dbReference>
<dbReference type="FunFam" id="2.60.40.10:FF:000851">
    <property type="entry name" value="interleukin-13 receptor subunit alpha-1 isoform X2"/>
    <property type="match status" value="1"/>
</dbReference>
<evidence type="ECO:0000256" key="1">
    <source>
        <dbReference type="ARBA" id="ARBA00004479"/>
    </source>
</evidence>
<keyword evidence="8" id="KW-0325">Glycoprotein</keyword>
<comment type="subcellular location">
    <subcellularLocation>
        <location evidence="1">Membrane</location>
        <topology evidence="1">Single-pass type I membrane protein</topology>
    </subcellularLocation>
</comment>
<dbReference type="Gene3D" id="1.25.40.410">
    <property type="match status" value="1"/>
</dbReference>
<gene>
    <name evidence="13" type="ORF">SUZIE_133785</name>
</gene>
<comment type="similarity">
    <text evidence="9">Belongs to the DOCK family.</text>
</comment>
<reference evidence="13" key="1">
    <citation type="submission" date="2020-03" db="EMBL/GenBank/DDBJ databases">
        <title>Studies in the Genomics of Life Span.</title>
        <authorList>
            <person name="Glass D."/>
        </authorList>
    </citation>
    <scope>NUCLEOTIDE SEQUENCE</scope>
    <source>
        <strain evidence="13">SUZIE</strain>
        <tissue evidence="13">Muscle</tissue>
    </source>
</reference>
<dbReference type="PANTHER" id="PTHR23317">
    <property type="entry name" value="DEDICATOR OF CYTOKINESIS DOCK"/>
    <property type="match status" value="1"/>
</dbReference>
<dbReference type="GO" id="GO:0016020">
    <property type="term" value="C:membrane"/>
    <property type="evidence" value="ECO:0007669"/>
    <property type="project" value="UniProtKB-SubCell"/>
</dbReference>
<dbReference type="FunFam" id="2.60.40.10:FF:000861">
    <property type="entry name" value="interleukin-13 receptor subunit alpha-1 isoform X1"/>
    <property type="match status" value="1"/>
</dbReference>
<dbReference type="SUPFAM" id="SSF49265">
    <property type="entry name" value="Fibronectin type III"/>
    <property type="match status" value="2"/>
</dbReference>
<dbReference type="InterPro" id="IPR036116">
    <property type="entry name" value="FN3_sf"/>
</dbReference>
<keyword evidence="4" id="KW-0732">Signal</keyword>
<keyword evidence="5 10" id="KW-1133">Transmembrane helix</keyword>
<dbReference type="FunFam" id="1.25.40.410:FF:000001">
    <property type="entry name" value="dedicator of cytokinesis protein 9 isoform X2"/>
    <property type="match status" value="1"/>
</dbReference>
<evidence type="ECO:0000256" key="5">
    <source>
        <dbReference type="ARBA" id="ARBA00022989"/>
    </source>
</evidence>
<dbReference type="InterPro" id="IPR026791">
    <property type="entry name" value="DOCK"/>
</dbReference>
<proteinExistence type="inferred from homology"/>
<evidence type="ECO:0000256" key="2">
    <source>
        <dbReference type="ARBA" id="ARBA00022658"/>
    </source>
</evidence>
<dbReference type="CDD" id="cd11700">
    <property type="entry name" value="DHR2_DOCK11"/>
    <property type="match status" value="1"/>
</dbReference>
<keyword evidence="7" id="KW-0675">Receptor</keyword>
<feature type="domain" description="Fibronectin type-III" evidence="11">
    <location>
        <begin position="811"/>
        <end position="925"/>
    </location>
</feature>
<evidence type="ECO:0000313" key="13">
    <source>
        <dbReference type="EMBL" id="MBZ3875607.1"/>
    </source>
</evidence>
<dbReference type="GO" id="GO:0005085">
    <property type="term" value="F:guanyl-nucleotide exchange factor activity"/>
    <property type="evidence" value="ECO:0007669"/>
    <property type="project" value="UniProtKB-KW"/>
</dbReference>
<dbReference type="GO" id="GO:0004896">
    <property type="term" value="F:cytokine receptor activity"/>
    <property type="evidence" value="ECO:0007669"/>
    <property type="project" value="InterPro"/>
</dbReference>
<keyword evidence="2" id="KW-0344">Guanine-nucleotide releasing factor</keyword>
<dbReference type="InterPro" id="IPR003961">
    <property type="entry name" value="FN3_dom"/>
</dbReference>
<keyword evidence="14" id="KW-1185">Reference proteome</keyword>
<feature type="transmembrane region" description="Helical" evidence="10">
    <location>
        <begin position="927"/>
        <end position="951"/>
    </location>
</feature>
<dbReference type="AlphaFoldDB" id="A0AA41MPR4"/>
<evidence type="ECO:0000256" key="8">
    <source>
        <dbReference type="ARBA" id="ARBA00023180"/>
    </source>
</evidence>
<dbReference type="Pfam" id="PF20421">
    <property type="entry name" value="DHR-2_Lobe_C"/>
    <property type="match status" value="1"/>
</dbReference>
<keyword evidence="3 10" id="KW-0812">Transmembrane</keyword>
<dbReference type="InterPro" id="IPR015321">
    <property type="entry name" value="TypeI_recpt_CBD"/>
</dbReference>
<evidence type="ECO:0000256" key="9">
    <source>
        <dbReference type="PROSITE-ProRule" id="PRU00984"/>
    </source>
</evidence>
<evidence type="ECO:0000259" key="12">
    <source>
        <dbReference type="PROSITE" id="PS51651"/>
    </source>
</evidence>
<dbReference type="PROSITE" id="PS01356">
    <property type="entry name" value="HEMATOPO_REC_S_F2"/>
    <property type="match status" value="1"/>
</dbReference>
<dbReference type="InterPro" id="IPR046769">
    <property type="entry name" value="DOCKER_Lobe_A"/>
</dbReference>
<feature type="domain" description="DOCKER" evidence="12">
    <location>
        <begin position="196"/>
        <end position="623"/>
    </location>
</feature>